<dbReference type="InterPro" id="IPR010998">
    <property type="entry name" value="Integrase_recombinase_N"/>
</dbReference>
<dbReference type="InterPro" id="IPR011010">
    <property type="entry name" value="DNA_brk_join_enz"/>
</dbReference>
<dbReference type="EMBL" id="JAVNWW010000001">
    <property type="protein sequence ID" value="MDU0808492.1"/>
    <property type="molecule type" value="Genomic_DNA"/>
</dbReference>
<dbReference type="InterPro" id="IPR002104">
    <property type="entry name" value="Integrase_catalytic"/>
</dbReference>
<comment type="caution">
    <text evidence="4">The sequence shown here is derived from an EMBL/GenBank/DDBJ whole genome shotgun (WGS) entry which is preliminary data.</text>
</comment>
<keyword evidence="1" id="KW-0238">DNA-binding</keyword>
<dbReference type="InterPro" id="IPR013762">
    <property type="entry name" value="Integrase-like_cat_sf"/>
</dbReference>
<evidence type="ECO:0000313" key="5">
    <source>
        <dbReference type="Proteomes" id="UP001249959"/>
    </source>
</evidence>
<evidence type="ECO:0000259" key="3">
    <source>
        <dbReference type="PROSITE" id="PS51898"/>
    </source>
</evidence>
<evidence type="ECO:0000256" key="2">
    <source>
        <dbReference type="ARBA" id="ARBA00023172"/>
    </source>
</evidence>
<protein>
    <submittedName>
        <fullName evidence="4">Integrase</fullName>
    </submittedName>
</protein>
<sequence length="370" mass="42713">MQITPKIFFSEDLSKRSYVYFFINQKRVRIYQGAQFGKSCSPNLKKTAKSRLRELILLEDIVIAELKKGWLPGQKRWLIEEVLTTMLKELNTSSYSKKYIRDTTIVTQEFLDYARGLEILDKEVDAITSATVETFLSRFNSSSAYYAIKRRTLSAVFNKILQRGIMKINPVKGTSCRRVEAVHNQAFTEKQLEVCLDAVRTTSNNLYLCALFVYCMLLRPHREVRLLTRGNFNEDLTILTLSGDENKSKRIRSIPVPENIRTILIANGVLALPDQFNIFTNDLKPLNECYFSTCWARLKTKLVRSGVITPNHTLYSFRHSAVCSVFKRDKDLHLVQRLCSHQSMMTSLKYLRSLGMEQVGTLDELPQLNH</sequence>
<dbReference type="Gene3D" id="1.10.443.10">
    <property type="entry name" value="Intergrase catalytic core"/>
    <property type="match status" value="1"/>
</dbReference>
<name>A0ABU3TRK5_9BACT</name>
<reference evidence="4 5" key="1">
    <citation type="submission" date="2023-09" db="EMBL/GenBank/DDBJ databases">
        <title>Aquirufa genomes.</title>
        <authorList>
            <person name="Pitt A."/>
        </authorList>
    </citation>
    <scope>NUCLEOTIDE SEQUENCE [LARGE SCALE GENOMIC DNA]</scope>
    <source>
        <strain evidence="4 5">LEOWEIH-7C</strain>
    </source>
</reference>
<dbReference type="Gene3D" id="1.10.150.130">
    <property type="match status" value="1"/>
</dbReference>
<dbReference type="SUPFAM" id="SSF56349">
    <property type="entry name" value="DNA breaking-rejoining enzymes"/>
    <property type="match status" value="1"/>
</dbReference>
<keyword evidence="5" id="KW-1185">Reference proteome</keyword>
<evidence type="ECO:0000256" key="1">
    <source>
        <dbReference type="ARBA" id="ARBA00023125"/>
    </source>
</evidence>
<organism evidence="4 5">
    <name type="scientific">Aquirufa regiilacus</name>
    <dbReference type="NCBI Taxonomy" id="3024868"/>
    <lineage>
        <taxon>Bacteria</taxon>
        <taxon>Pseudomonadati</taxon>
        <taxon>Bacteroidota</taxon>
        <taxon>Cytophagia</taxon>
        <taxon>Cytophagales</taxon>
        <taxon>Flectobacillaceae</taxon>
        <taxon>Aquirufa</taxon>
    </lineage>
</organism>
<dbReference type="PROSITE" id="PS51898">
    <property type="entry name" value="TYR_RECOMBINASE"/>
    <property type="match status" value="1"/>
</dbReference>
<keyword evidence="2" id="KW-0233">DNA recombination</keyword>
<accession>A0ABU3TRK5</accession>
<proteinExistence type="predicted"/>
<dbReference type="RefSeq" id="WP_316070422.1">
    <property type="nucleotide sequence ID" value="NZ_JAVNWW010000001.1"/>
</dbReference>
<dbReference type="Proteomes" id="UP001249959">
    <property type="component" value="Unassembled WGS sequence"/>
</dbReference>
<gene>
    <name evidence="4" type="ORF">PQG45_05520</name>
</gene>
<evidence type="ECO:0000313" key="4">
    <source>
        <dbReference type="EMBL" id="MDU0808492.1"/>
    </source>
</evidence>
<feature type="domain" description="Tyr recombinase" evidence="3">
    <location>
        <begin position="182"/>
        <end position="363"/>
    </location>
</feature>